<evidence type="ECO:0000313" key="9">
    <source>
        <dbReference type="Proteomes" id="UP000231464"/>
    </source>
</evidence>
<dbReference type="GO" id="GO:0008097">
    <property type="term" value="F:5S rRNA binding"/>
    <property type="evidence" value="ECO:0007669"/>
    <property type="project" value="TreeGrafter"/>
</dbReference>
<reference evidence="9" key="1">
    <citation type="submission" date="2017-09" db="EMBL/GenBank/DDBJ databases">
        <title>Depth-based differentiation of microbial function through sediment-hosted aquifers and enrichment of novel symbionts in the deep terrestrial subsurface.</title>
        <authorList>
            <person name="Probst A.J."/>
            <person name="Ladd B."/>
            <person name="Jarett J.K."/>
            <person name="Geller-Mcgrath D.E."/>
            <person name="Sieber C.M.K."/>
            <person name="Emerson J.B."/>
            <person name="Anantharaman K."/>
            <person name="Thomas B.C."/>
            <person name="Malmstrom R."/>
            <person name="Stieglmeier M."/>
            <person name="Klingl A."/>
            <person name="Woyke T."/>
            <person name="Ryan C.M."/>
            <person name="Banfield J.F."/>
        </authorList>
    </citation>
    <scope>NUCLEOTIDE SEQUENCE [LARGE SCALE GENOMIC DNA]</scope>
</reference>
<dbReference type="InterPro" id="IPR004389">
    <property type="entry name" value="Ribosomal_uL18_bac-type"/>
</dbReference>
<dbReference type="HAMAP" id="MF_01337_B">
    <property type="entry name" value="Ribosomal_uL18_B"/>
    <property type="match status" value="1"/>
</dbReference>
<dbReference type="NCBIfam" id="TIGR00060">
    <property type="entry name" value="L18_bact"/>
    <property type="match status" value="1"/>
</dbReference>
<evidence type="ECO:0000256" key="6">
    <source>
        <dbReference type="ARBA" id="ARBA00035197"/>
    </source>
</evidence>
<dbReference type="FunFam" id="3.30.420.100:FF:000001">
    <property type="entry name" value="50S ribosomal protein L18"/>
    <property type="match status" value="1"/>
</dbReference>
<gene>
    <name evidence="7" type="primary">rplR</name>
    <name evidence="8" type="ORF">COU23_03360</name>
</gene>
<evidence type="ECO:0000256" key="1">
    <source>
        <dbReference type="ARBA" id="ARBA00007116"/>
    </source>
</evidence>
<comment type="subunit">
    <text evidence="7">Part of the 50S ribosomal subunit; part of the 5S rRNA/L5/L18/L25 subcomplex. Contacts the 5S and 23S rRNAs.</text>
</comment>
<dbReference type="Pfam" id="PF00861">
    <property type="entry name" value="Ribosomal_L18p"/>
    <property type="match status" value="1"/>
</dbReference>
<evidence type="ECO:0000313" key="8">
    <source>
        <dbReference type="EMBL" id="PIT89548.1"/>
    </source>
</evidence>
<dbReference type="Gene3D" id="3.30.420.100">
    <property type="match status" value="1"/>
</dbReference>
<sequence length="128" mass="14648">MNHNKFKQSKRIRRHARVRAKIFGAKDIPRLSVYKSLNHIYAQLIDDKNGKTLVSSDDKKLEKTKIKPLANKENLIAKTLRAYLVGKNLGEKALEKKITTCVFDKSHYKYHGRLKALADGARDAGLKF</sequence>
<dbReference type="InterPro" id="IPR005484">
    <property type="entry name" value="Ribosomal_uL18_bac/plant/anim"/>
</dbReference>
<dbReference type="PANTHER" id="PTHR12899">
    <property type="entry name" value="39S RIBOSOMAL PROTEIN L18, MITOCHONDRIAL"/>
    <property type="match status" value="1"/>
</dbReference>
<dbReference type="AlphaFoldDB" id="A0A2M6W9Q4"/>
<comment type="function">
    <text evidence="7">This is one of the proteins that bind and probably mediate the attachment of the 5S RNA into the large ribosomal subunit, where it forms part of the central protuberance.</text>
</comment>
<keyword evidence="2 7" id="KW-0699">rRNA-binding</keyword>
<dbReference type="Proteomes" id="UP000231464">
    <property type="component" value="Unassembled WGS sequence"/>
</dbReference>
<comment type="caution">
    <text evidence="8">The sequence shown here is derived from an EMBL/GenBank/DDBJ whole genome shotgun (WGS) entry which is preliminary data.</text>
</comment>
<name>A0A2M6W9Q4_9BACT</name>
<comment type="similarity">
    <text evidence="1 7">Belongs to the universal ribosomal protein uL18 family.</text>
</comment>
<accession>A0A2M6W9Q4</accession>
<keyword evidence="4 7" id="KW-0689">Ribosomal protein</keyword>
<keyword evidence="3 7" id="KW-0694">RNA-binding</keyword>
<evidence type="ECO:0000256" key="5">
    <source>
        <dbReference type="ARBA" id="ARBA00023274"/>
    </source>
</evidence>
<organism evidence="8 9">
    <name type="scientific">Candidatus Kuenenbacteria bacterium CG10_big_fil_rev_8_21_14_0_10_36_11</name>
    <dbReference type="NCBI Taxonomy" id="1974618"/>
    <lineage>
        <taxon>Bacteria</taxon>
        <taxon>Candidatus Kueneniibacteriota</taxon>
    </lineage>
</organism>
<protein>
    <recommendedName>
        <fullName evidence="6 7">Large ribosomal subunit protein uL18</fullName>
    </recommendedName>
</protein>
<dbReference type="GO" id="GO:0003735">
    <property type="term" value="F:structural constituent of ribosome"/>
    <property type="evidence" value="ECO:0007669"/>
    <property type="project" value="InterPro"/>
</dbReference>
<dbReference type="InterPro" id="IPR057268">
    <property type="entry name" value="Ribosomal_L18"/>
</dbReference>
<evidence type="ECO:0000256" key="7">
    <source>
        <dbReference type="HAMAP-Rule" id="MF_01337"/>
    </source>
</evidence>
<evidence type="ECO:0000256" key="4">
    <source>
        <dbReference type="ARBA" id="ARBA00022980"/>
    </source>
</evidence>
<dbReference type="GO" id="GO:0022625">
    <property type="term" value="C:cytosolic large ribosomal subunit"/>
    <property type="evidence" value="ECO:0007669"/>
    <property type="project" value="TreeGrafter"/>
</dbReference>
<dbReference type="SUPFAM" id="SSF53137">
    <property type="entry name" value="Translational machinery components"/>
    <property type="match status" value="1"/>
</dbReference>
<evidence type="ECO:0000256" key="2">
    <source>
        <dbReference type="ARBA" id="ARBA00022730"/>
    </source>
</evidence>
<dbReference type="GO" id="GO:0006412">
    <property type="term" value="P:translation"/>
    <property type="evidence" value="ECO:0007669"/>
    <property type="project" value="UniProtKB-UniRule"/>
</dbReference>
<dbReference type="CDD" id="cd00432">
    <property type="entry name" value="Ribosomal_L18_L5e"/>
    <property type="match status" value="1"/>
</dbReference>
<keyword evidence="5 7" id="KW-0687">Ribonucleoprotein</keyword>
<dbReference type="PANTHER" id="PTHR12899:SF3">
    <property type="entry name" value="LARGE RIBOSOMAL SUBUNIT PROTEIN UL18M"/>
    <property type="match status" value="1"/>
</dbReference>
<proteinExistence type="inferred from homology"/>
<dbReference type="EMBL" id="PFBP01000055">
    <property type="protein sequence ID" value="PIT89548.1"/>
    <property type="molecule type" value="Genomic_DNA"/>
</dbReference>
<evidence type="ECO:0000256" key="3">
    <source>
        <dbReference type="ARBA" id="ARBA00022884"/>
    </source>
</evidence>